<keyword evidence="2" id="KW-1185">Reference proteome</keyword>
<organism evidence="1 2">
    <name type="scientific">Kaistella haifensis DSM 19056</name>
    <dbReference type="NCBI Taxonomy" id="1450526"/>
    <lineage>
        <taxon>Bacteria</taxon>
        <taxon>Pseudomonadati</taxon>
        <taxon>Bacteroidota</taxon>
        <taxon>Flavobacteriia</taxon>
        <taxon>Flavobacteriales</taxon>
        <taxon>Weeksellaceae</taxon>
        <taxon>Chryseobacterium group</taxon>
        <taxon>Kaistella</taxon>
    </lineage>
</organism>
<protein>
    <recommendedName>
        <fullName evidence="3">Tetratricopeptide repeat protein</fullName>
    </recommendedName>
</protein>
<sequence length="323" mass="38223">MVDNFWKGNYDKTIEIGKQILQSEPNDFEIILLIARAEDEKGNFKNAIPYLESAKKLMSENWQKSWTFIELAKNSFGTGKLDDAKLFYNEALKIKGTKNSEKELKKFGMLTGLDEYYKNWKIRETQNIIFHFENSINEIEIERITKTRQIAFEQINAFFNSKLPKKIDFFVWNINESYNQILNTNLGFSNPVFCISHNRLNQTPGHEIAHNISFWINNDNIRTKFINEGIGVCFDQQKNEKLKIAQETYKTNQIDIKEIWRNQTKLNDDILYPISGAFVNFLIEYDKEKFLKLTENQTYENAIKIYRENIDNLIDDFIKKLKE</sequence>
<evidence type="ECO:0000313" key="2">
    <source>
        <dbReference type="Proteomes" id="UP000197587"/>
    </source>
</evidence>
<reference evidence="1 2" key="1">
    <citation type="submission" date="2017-05" db="EMBL/GenBank/DDBJ databases">
        <title>Genome of Chryseobacterium haifense.</title>
        <authorList>
            <person name="Newman J.D."/>
        </authorList>
    </citation>
    <scope>NUCLEOTIDE SEQUENCE [LARGE SCALE GENOMIC DNA]</scope>
    <source>
        <strain evidence="1 2">DSM 19056</strain>
    </source>
</reference>
<evidence type="ECO:0000313" key="1">
    <source>
        <dbReference type="EMBL" id="OWK96934.1"/>
    </source>
</evidence>
<name>A0A246B6C9_9FLAO</name>
<evidence type="ECO:0008006" key="3">
    <source>
        <dbReference type="Google" id="ProtNLM"/>
    </source>
</evidence>
<comment type="caution">
    <text evidence="1">The sequence shown here is derived from an EMBL/GenBank/DDBJ whole genome shotgun (WGS) entry which is preliminary data.</text>
</comment>
<dbReference type="EMBL" id="JASZ02000078">
    <property type="protein sequence ID" value="OWK96934.1"/>
    <property type="molecule type" value="Genomic_DNA"/>
</dbReference>
<dbReference type="InterPro" id="IPR011990">
    <property type="entry name" value="TPR-like_helical_dom_sf"/>
</dbReference>
<dbReference type="SUPFAM" id="SSF48452">
    <property type="entry name" value="TPR-like"/>
    <property type="match status" value="1"/>
</dbReference>
<accession>A0A246B6C9</accession>
<proteinExistence type="predicted"/>
<dbReference type="Gene3D" id="1.25.40.10">
    <property type="entry name" value="Tetratricopeptide repeat domain"/>
    <property type="match status" value="1"/>
</dbReference>
<dbReference type="AlphaFoldDB" id="A0A246B6C9"/>
<dbReference type="Proteomes" id="UP000197587">
    <property type="component" value="Unassembled WGS sequence"/>
</dbReference>
<gene>
    <name evidence="1" type="ORF">AP75_13890</name>
</gene>